<dbReference type="GO" id="GO:0004601">
    <property type="term" value="F:peroxidase activity"/>
    <property type="evidence" value="ECO:0007669"/>
    <property type="project" value="UniProtKB-KW"/>
</dbReference>
<keyword evidence="9" id="KW-0223">Dioxygenase</keyword>
<evidence type="ECO:0000256" key="11">
    <source>
        <dbReference type="ARBA" id="ARBA00023004"/>
    </source>
</evidence>
<keyword evidence="2" id="KW-0444">Lipid biosynthesis</keyword>
<evidence type="ECO:0000313" key="15">
    <source>
        <dbReference type="Proteomes" id="UP000326725"/>
    </source>
</evidence>
<evidence type="ECO:0000256" key="3">
    <source>
        <dbReference type="ARBA" id="ARBA00022559"/>
    </source>
</evidence>
<dbReference type="GO" id="GO:0020037">
    <property type="term" value="F:heme binding"/>
    <property type="evidence" value="ECO:0007669"/>
    <property type="project" value="InterPro"/>
</dbReference>
<dbReference type="RefSeq" id="WP_151444871.1">
    <property type="nucleotide sequence ID" value="NZ_CABVOU010000044.1"/>
</dbReference>
<dbReference type="PROSITE" id="PS50292">
    <property type="entry name" value="PEROXIDASE_3"/>
    <property type="match status" value="1"/>
</dbReference>
<dbReference type="InterPro" id="IPR019791">
    <property type="entry name" value="Haem_peroxidase_animal"/>
</dbReference>
<reference evidence="14 15" key="1">
    <citation type="submission" date="2019-09" db="EMBL/GenBank/DDBJ databases">
        <authorList>
            <person name="Criscuolo A."/>
        </authorList>
    </citation>
    <scope>NUCLEOTIDE SEQUENCE [LARGE SCALE GENOMIC DNA]</scope>
    <source>
        <strain evidence="15">3(2)</strain>
    </source>
</reference>
<dbReference type="InterPro" id="IPR050783">
    <property type="entry name" value="Oxylipin_biosynth_metab"/>
</dbReference>
<dbReference type="Pfam" id="PF03098">
    <property type="entry name" value="An_peroxidase"/>
    <property type="match status" value="1"/>
</dbReference>
<dbReference type="GO" id="GO:0031408">
    <property type="term" value="P:oxylipin biosynthetic process"/>
    <property type="evidence" value="ECO:0007669"/>
    <property type="project" value="UniProtKB-KW"/>
</dbReference>
<keyword evidence="5" id="KW-0479">Metal-binding</keyword>
<protein>
    <submittedName>
        <fullName evidence="14">Animal heme peroxidase</fullName>
    </submittedName>
</protein>
<keyword evidence="15" id="KW-1185">Reference proteome</keyword>
<evidence type="ECO:0000256" key="13">
    <source>
        <dbReference type="ARBA" id="ARBA00023160"/>
    </source>
</evidence>
<dbReference type="InterPro" id="IPR034815">
    <property type="entry name" value="A_dioxygenase"/>
</dbReference>
<evidence type="ECO:0000256" key="10">
    <source>
        <dbReference type="ARBA" id="ARBA00023002"/>
    </source>
</evidence>
<dbReference type="GO" id="GO:0046872">
    <property type="term" value="F:metal ion binding"/>
    <property type="evidence" value="ECO:0007669"/>
    <property type="project" value="UniProtKB-KW"/>
</dbReference>
<dbReference type="InterPro" id="IPR037120">
    <property type="entry name" value="Haem_peroxidase_sf_animal"/>
</dbReference>
<keyword evidence="8" id="KW-0276">Fatty acid metabolism</keyword>
<evidence type="ECO:0000256" key="12">
    <source>
        <dbReference type="ARBA" id="ARBA00023098"/>
    </source>
</evidence>
<evidence type="ECO:0000256" key="4">
    <source>
        <dbReference type="ARBA" id="ARBA00022617"/>
    </source>
</evidence>
<keyword evidence="6" id="KW-0925">Oxylipin biosynthesis</keyword>
<dbReference type="SUPFAM" id="SSF48113">
    <property type="entry name" value="Heme-dependent peroxidases"/>
    <property type="match status" value="1"/>
</dbReference>
<keyword evidence="4" id="KW-0349">Heme</keyword>
<dbReference type="GO" id="GO:0006633">
    <property type="term" value="P:fatty acid biosynthetic process"/>
    <property type="evidence" value="ECO:0007669"/>
    <property type="project" value="UniProtKB-KW"/>
</dbReference>
<keyword evidence="7" id="KW-0611">Plant defense</keyword>
<dbReference type="EMBL" id="CABVOU010000044">
    <property type="protein sequence ID" value="VVZ97062.1"/>
    <property type="molecule type" value="Genomic_DNA"/>
</dbReference>
<keyword evidence="3 14" id="KW-0575">Peroxidase</keyword>
<keyword evidence="10" id="KW-0560">Oxidoreductase</keyword>
<evidence type="ECO:0000256" key="5">
    <source>
        <dbReference type="ARBA" id="ARBA00022723"/>
    </source>
</evidence>
<evidence type="ECO:0000256" key="9">
    <source>
        <dbReference type="ARBA" id="ARBA00022964"/>
    </source>
</evidence>
<dbReference type="InterPro" id="IPR010255">
    <property type="entry name" value="Haem_peroxidase_sf"/>
</dbReference>
<dbReference type="GO" id="GO:0016702">
    <property type="term" value="F:oxidoreductase activity, acting on single donors with incorporation of molecular oxygen, incorporation of two atoms of oxygen"/>
    <property type="evidence" value="ECO:0007669"/>
    <property type="project" value="TreeGrafter"/>
</dbReference>
<evidence type="ECO:0000256" key="2">
    <source>
        <dbReference type="ARBA" id="ARBA00022516"/>
    </source>
</evidence>
<proteinExistence type="predicted"/>
<dbReference type="Gene3D" id="1.10.640.10">
    <property type="entry name" value="Haem peroxidase domain superfamily, animal type"/>
    <property type="match status" value="1"/>
</dbReference>
<gene>
    <name evidence="14" type="ORF">HALO32_03178</name>
</gene>
<keyword evidence="11" id="KW-0408">Iron</keyword>
<dbReference type="PANTHER" id="PTHR11903">
    <property type="entry name" value="PROSTAGLANDIN G/H SYNTHASE"/>
    <property type="match status" value="1"/>
</dbReference>
<dbReference type="AlphaFoldDB" id="A0A5K1IBN1"/>
<dbReference type="PANTHER" id="PTHR11903:SF11">
    <property type="entry name" value="ALPHA-DIOXYGENASE 1"/>
    <property type="match status" value="1"/>
</dbReference>
<sequence length="612" mass="70312">MFGQRGSGLLGRLFRRINRRRQWYQFPFLIAVVNLVALRGNLRWHNLFDTERKRPPDPDKGDFDVRGCRTADGSYNDLAAPCMGQAYTRFGRNVPIAETFPETGEALMTPSPRVVSRRLMTRETFTPATTLNVLVPAWLQFMVHDWFSHGSNDTEATPYEIPLDEGDDWPWERMTVLRSRRDSTRGPADEGFPETFLNTETQWWDGSQIYGSSLKRQRLVRSDPESGELLPDGKLYLRPDGHLPRDEHGIELAGVNGNWWVGLSLMHTLFAREHNAIVDRLRIEHPDRDGEWLFQKARLINTALIAKIHTVEWTPALLDTPELRLGMRANWWGILDEHFYRSRGRVSDSELFSGIVGSPVDHHAAPYAITEEFSAVYRMHPLVPDDFDFRRLADDTPLKACGLTEVAGSQTHSLYDEVSLADALYSLGTSHPGALVLHNFPSHLQQHAKQAPHERTIDLASIDVLRDRERGVPRYCRFRRLIDMPAPASFAELTDNPDWQRELEAVYGDVEQVDLLTGCLAETPPPGFAFSDTAFRIFILMASRRLKSDRFFTDDYTPEVYTRAGMQWIDDNGLRTVIGRHFPELVPRMEGVRNVFFPWSRETRSRETRPRE</sequence>
<evidence type="ECO:0000256" key="1">
    <source>
        <dbReference type="ARBA" id="ARBA00001913"/>
    </source>
</evidence>
<dbReference type="PRINTS" id="PR00457">
    <property type="entry name" value="ANPEROXIDASE"/>
</dbReference>
<dbReference type="CDD" id="cd09818">
    <property type="entry name" value="PIOX_like"/>
    <property type="match status" value="1"/>
</dbReference>
<keyword evidence="12" id="KW-0443">Lipid metabolism</keyword>
<evidence type="ECO:0000256" key="7">
    <source>
        <dbReference type="ARBA" id="ARBA00022821"/>
    </source>
</evidence>
<name>A0A5K1IBN1_9GAMM</name>
<keyword evidence="13" id="KW-0275">Fatty acid biosynthesis</keyword>
<comment type="cofactor">
    <cofactor evidence="1">
        <name>Ca(2+)</name>
        <dbReference type="ChEBI" id="CHEBI:29108"/>
    </cofactor>
</comment>
<organism evidence="14 15">
    <name type="scientific">Halomonas lysinitropha</name>
    <dbReference type="NCBI Taxonomy" id="2607506"/>
    <lineage>
        <taxon>Bacteria</taxon>
        <taxon>Pseudomonadati</taxon>
        <taxon>Pseudomonadota</taxon>
        <taxon>Gammaproteobacteria</taxon>
        <taxon>Oceanospirillales</taxon>
        <taxon>Halomonadaceae</taxon>
        <taxon>Halomonas</taxon>
    </lineage>
</organism>
<evidence type="ECO:0000256" key="8">
    <source>
        <dbReference type="ARBA" id="ARBA00022832"/>
    </source>
</evidence>
<dbReference type="GO" id="GO:0006952">
    <property type="term" value="P:defense response"/>
    <property type="evidence" value="ECO:0007669"/>
    <property type="project" value="UniProtKB-KW"/>
</dbReference>
<dbReference type="Proteomes" id="UP000326725">
    <property type="component" value="Unassembled WGS sequence"/>
</dbReference>
<evidence type="ECO:0000256" key="6">
    <source>
        <dbReference type="ARBA" id="ARBA00022767"/>
    </source>
</evidence>
<evidence type="ECO:0000313" key="14">
    <source>
        <dbReference type="EMBL" id="VVZ97062.1"/>
    </source>
</evidence>
<accession>A0A5K1IBN1</accession>
<dbReference type="GO" id="GO:0006979">
    <property type="term" value="P:response to oxidative stress"/>
    <property type="evidence" value="ECO:0007669"/>
    <property type="project" value="InterPro"/>
</dbReference>